<evidence type="ECO:0000256" key="6">
    <source>
        <dbReference type="ARBA" id="ARBA00022940"/>
    </source>
</evidence>
<dbReference type="AlphaFoldDB" id="A0ABD2NIU2"/>
<keyword evidence="5" id="KW-0391">Immunity</keyword>
<dbReference type="SUPFAM" id="SSF57095">
    <property type="entry name" value="Scorpion toxin-like"/>
    <property type="match status" value="1"/>
</dbReference>
<evidence type="ECO:0000313" key="11">
    <source>
        <dbReference type="EMBL" id="KAL3278357.1"/>
    </source>
</evidence>
<keyword evidence="12" id="KW-1185">Reference proteome</keyword>
<dbReference type="PANTHER" id="PTHR13645">
    <property type="entry name" value="DEFENSIN"/>
    <property type="match status" value="1"/>
</dbReference>
<dbReference type="GO" id="GO:0045087">
    <property type="term" value="P:innate immune response"/>
    <property type="evidence" value="ECO:0007669"/>
    <property type="project" value="UniProtKB-KW"/>
</dbReference>
<keyword evidence="2" id="KW-0964">Secreted</keyword>
<dbReference type="GO" id="GO:0005576">
    <property type="term" value="C:extracellular region"/>
    <property type="evidence" value="ECO:0007669"/>
    <property type="project" value="UniProtKB-SubCell"/>
</dbReference>
<keyword evidence="6" id="KW-0211">Defensin</keyword>
<proteinExistence type="predicted"/>
<gene>
    <name evidence="11" type="ORF">HHI36_013687</name>
</gene>
<dbReference type="PANTHER" id="PTHR13645:SF0">
    <property type="entry name" value="DEFENSIN"/>
    <property type="match status" value="1"/>
</dbReference>
<dbReference type="PROSITE" id="PS51378">
    <property type="entry name" value="INVERT_DEFENSINS"/>
    <property type="match status" value="1"/>
</dbReference>
<evidence type="ECO:0000256" key="5">
    <source>
        <dbReference type="ARBA" id="ARBA00022859"/>
    </source>
</evidence>
<accession>A0ABD2NIU2</accession>
<evidence type="ECO:0000256" key="4">
    <source>
        <dbReference type="ARBA" id="ARBA00022588"/>
    </source>
</evidence>
<dbReference type="InterPro" id="IPR036574">
    <property type="entry name" value="Scorpion_toxin-like_sf"/>
</dbReference>
<feature type="chain" id="PRO_5044799709" description="Invertebrate defensins family profile domain-containing protein" evidence="9">
    <location>
        <begin position="23"/>
        <end position="69"/>
    </location>
</feature>
<dbReference type="Gene3D" id="3.30.30.10">
    <property type="entry name" value="Knottin, scorpion toxin-like"/>
    <property type="match status" value="1"/>
</dbReference>
<keyword evidence="7" id="KW-0044">Antibiotic</keyword>
<evidence type="ECO:0000256" key="3">
    <source>
        <dbReference type="ARBA" id="ARBA00022529"/>
    </source>
</evidence>
<protein>
    <recommendedName>
        <fullName evidence="10">Invertebrate defensins family profile domain-containing protein</fullName>
    </recommendedName>
</protein>
<dbReference type="GO" id="GO:0042742">
    <property type="term" value="P:defense response to bacterium"/>
    <property type="evidence" value="ECO:0007669"/>
    <property type="project" value="UniProtKB-KW"/>
</dbReference>
<keyword evidence="4" id="KW-0399">Innate immunity</keyword>
<comment type="subcellular location">
    <subcellularLocation>
        <location evidence="1">Secreted</location>
    </subcellularLocation>
</comment>
<evidence type="ECO:0000256" key="2">
    <source>
        <dbReference type="ARBA" id="ARBA00022525"/>
    </source>
</evidence>
<keyword evidence="9" id="KW-0732">Signal</keyword>
<evidence type="ECO:0000259" key="10">
    <source>
        <dbReference type="PROSITE" id="PS51378"/>
    </source>
</evidence>
<comment type="caution">
    <text evidence="11">The sequence shown here is derived from an EMBL/GenBank/DDBJ whole genome shotgun (WGS) entry which is preliminary data.</text>
</comment>
<evidence type="ECO:0000256" key="8">
    <source>
        <dbReference type="ARBA" id="ARBA00023157"/>
    </source>
</evidence>
<evidence type="ECO:0000313" key="12">
    <source>
        <dbReference type="Proteomes" id="UP001516400"/>
    </source>
</evidence>
<dbReference type="InterPro" id="IPR001542">
    <property type="entry name" value="Defensin_invertebrate/fungal"/>
</dbReference>
<feature type="domain" description="Invertebrate defensins family profile" evidence="10">
    <location>
        <begin position="34"/>
        <end position="69"/>
    </location>
</feature>
<keyword evidence="3" id="KW-0929">Antimicrobial</keyword>
<feature type="signal peptide" evidence="9">
    <location>
        <begin position="1"/>
        <end position="22"/>
    </location>
</feature>
<keyword evidence="8" id="KW-1015">Disulfide bond</keyword>
<dbReference type="Pfam" id="PF01097">
    <property type="entry name" value="Defensin_2"/>
    <property type="match status" value="1"/>
</dbReference>
<organism evidence="11 12">
    <name type="scientific">Cryptolaemus montrouzieri</name>
    <dbReference type="NCBI Taxonomy" id="559131"/>
    <lineage>
        <taxon>Eukaryota</taxon>
        <taxon>Metazoa</taxon>
        <taxon>Ecdysozoa</taxon>
        <taxon>Arthropoda</taxon>
        <taxon>Hexapoda</taxon>
        <taxon>Insecta</taxon>
        <taxon>Pterygota</taxon>
        <taxon>Neoptera</taxon>
        <taxon>Endopterygota</taxon>
        <taxon>Coleoptera</taxon>
        <taxon>Polyphaga</taxon>
        <taxon>Cucujiformia</taxon>
        <taxon>Coccinelloidea</taxon>
        <taxon>Coccinellidae</taxon>
        <taxon>Scymninae</taxon>
        <taxon>Scymnini</taxon>
        <taxon>Cryptolaemus</taxon>
    </lineage>
</organism>
<dbReference type="CDD" id="cd21806">
    <property type="entry name" value="DEFL_defensin-like"/>
    <property type="match status" value="1"/>
</dbReference>
<sequence>MKFIVIAIFAVLVVMNIHASLAQAEDRILSRVRRVTCDILGSEAACALHCITLGYSGGFCNSQSVCECR</sequence>
<evidence type="ECO:0000256" key="9">
    <source>
        <dbReference type="SAM" id="SignalP"/>
    </source>
</evidence>
<dbReference type="Proteomes" id="UP001516400">
    <property type="component" value="Unassembled WGS sequence"/>
</dbReference>
<evidence type="ECO:0000256" key="7">
    <source>
        <dbReference type="ARBA" id="ARBA00023022"/>
    </source>
</evidence>
<reference evidence="11 12" key="1">
    <citation type="journal article" date="2021" name="BMC Biol.">
        <title>Horizontally acquired antibacterial genes associated with adaptive radiation of ladybird beetles.</title>
        <authorList>
            <person name="Li H.S."/>
            <person name="Tang X.F."/>
            <person name="Huang Y.H."/>
            <person name="Xu Z.Y."/>
            <person name="Chen M.L."/>
            <person name="Du X.Y."/>
            <person name="Qiu B.Y."/>
            <person name="Chen P.T."/>
            <person name="Zhang W."/>
            <person name="Slipinski A."/>
            <person name="Escalona H.E."/>
            <person name="Waterhouse R.M."/>
            <person name="Zwick A."/>
            <person name="Pang H."/>
        </authorList>
    </citation>
    <scope>NUCLEOTIDE SEQUENCE [LARGE SCALE GENOMIC DNA]</scope>
    <source>
        <strain evidence="11">SYSU2018</strain>
    </source>
</reference>
<dbReference type="EMBL" id="JABFTP020000103">
    <property type="protein sequence ID" value="KAL3278357.1"/>
    <property type="molecule type" value="Genomic_DNA"/>
</dbReference>
<evidence type="ECO:0000256" key="1">
    <source>
        <dbReference type="ARBA" id="ARBA00004613"/>
    </source>
</evidence>
<name>A0ABD2NIU2_9CUCU</name>